<evidence type="ECO:0000313" key="1">
    <source>
        <dbReference type="EnsemblPlants" id="PGSC0003DMT400002770"/>
    </source>
</evidence>
<reference evidence="2" key="1">
    <citation type="journal article" date="2011" name="Nature">
        <title>Genome sequence and analysis of the tuber crop potato.</title>
        <authorList>
            <consortium name="The Potato Genome Sequencing Consortium"/>
        </authorList>
    </citation>
    <scope>NUCLEOTIDE SEQUENCE [LARGE SCALE GENOMIC DNA]</scope>
    <source>
        <strain evidence="2">cv. DM1-3 516 R44</strain>
    </source>
</reference>
<dbReference type="HOGENOM" id="CLU_2431261_0_0_1"/>
<dbReference type="PaxDb" id="4113-PGSC0003DMT400002770"/>
<organism evidence="1 2">
    <name type="scientific">Solanum tuberosum</name>
    <name type="common">Potato</name>
    <dbReference type="NCBI Taxonomy" id="4113"/>
    <lineage>
        <taxon>Eukaryota</taxon>
        <taxon>Viridiplantae</taxon>
        <taxon>Streptophyta</taxon>
        <taxon>Embryophyta</taxon>
        <taxon>Tracheophyta</taxon>
        <taxon>Spermatophyta</taxon>
        <taxon>Magnoliopsida</taxon>
        <taxon>eudicotyledons</taxon>
        <taxon>Gunneridae</taxon>
        <taxon>Pentapetalae</taxon>
        <taxon>asterids</taxon>
        <taxon>lamiids</taxon>
        <taxon>Solanales</taxon>
        <taxon>Solanaceae</taxon>
        <taxon>Solanoideae</taxon>
        <taxon>Solaneae</taxon>
        <taxon>Solanum</taxon>
    </lineage>
</organism>
<dbReference type="Gramene" id="PGSC0003DMT400002770">
    <property type="protein sequence ID" value="PGSC0003DMT400002770"/>
    <property type="gene ID" value="PGSC0003DMG400001074"/>
</dbReference>
<dbReference type="EnsemblPlants" id="PGSC0003DMT400002770">
    <property type="protein sequence ID" value="PGSC0003DMT400002770"/>
    <property type="gene ID" value="PGSC0003DMG400001074"/>
</dbReference>
<proteinExistence type="predicted"/>
<keyword evidence="2" id="KW-1185">Reference proteome</keyword>
<dbReference type="Proteomes" id="UP000011115">
    <property type="component" value="Unassembled WGS sequence"/>
</dbReference>
<dbReference type="InParanoid" id="M0ZKM1"/>
<sequence length="91" mass="10604">MGVCVFSFISHESSEIQECLFFYAFFGSKIESLTKCEMKKVEKKRNNGNGVGSLRSEKERDKGEEEVEFILGIFGVCEYREERKRNMKFPT</sequence>
<evidence type="ECO:0000313" key="2">
    <source>
        <dbReference type="Proteomes" id="UP000011115"/>
    </source>
</evidence>
<dbReference type="AlphaFoldDB" id="M0ZKM1"/>
<reference evidence="1" key="2">
    <citation type="submission" date="2015-06" db="UniProtKB">
        <authorList>
            <consortium name="EnsemblPlants"/>
        </authorList>
    </citation>
    <scope>IDENTIFICATION</scope>
    <source>
        <strain evidence="1">DM1-3 516 R44</strain>
    </source>
</reference>
<name>M0ZKM1_SOLTU</name>
<accession>M0ZKM1</accession>
<protein>
    <submittedName>
        <fullName evidence="1">Uncharacterized protein</fullName>
    </submittedName>
</protein>